<gene>
    <name evidence="2 4" type="ORF">BDZ99DRAFT_358267</name>
</gene>
<evidence type="ECO:0000313" key="4">
    <source>
        <dbReference type="RefSeq" id="XP_033568748.1"/>
    </source>
</evidence>
<dbReference type="PANTHER" id="PTHR37012:SF2">
    <property type="entry name" value="BZIP DOMAIN-CONTAINING PROTEIN-RELATED"/>
    <property type="match status" value="1"/>
</dbReference>
<evidence type="ECO:0000313" key="2">
    <source>
        <dbReference type="EMBL" id="KAF2801784.1"/>
    </source>
</evidence>
<dbReference type="GO" id="GO:0003700">
    <property type="term" value="F:DNA-binding transcription factor activity"/>
    <property type="evidence" value="ECO:0007669"/>
    <property type="project" value="InterPro"/>
</dbReference>
<dbReference type="SUPFAM" id="SSF57959">
    <property type="entry name" value="Leucine zipper domain"/>
    <property type="match status" value="1"/>
</dbReference>
<proteinExistence type="predicted"/>
<accession>A0A6A6Y197</accession>
<evidence type="ECO:0008006" key="5">
    <source>
        <dbReference type="Google" id="ProtNLM"/>
    </source>
</evidence>
<organism evidence="2">
    <name type="scientific">Mytilinidion resinicola</name>
    <dbReference type="NCBI Taxonomy" id="574789"/>
    <lineage>
        <taxon>Eukaryota</taxon>
        <taxon>Fungi</taxon>
        <taxon>Dikarya</taxon>
        <taxon>Ascomycota</taxon>
        <taxon>Pezizomycotina</taxon>
        <taxon>Dothideomycetes</taxon>
        <taxon>Pleosporomycetidae</taxon>
        <taxon>Mytilinidiales</taxon>
        <taxon>Mytilinidiaceae</taxon>
        <taxon>Mytilinidion</taxon>
    </lineage>
</organism>
<reference evidence="2 4" key="1">
    <citation type="journal article" date="2020" name="Stud. Mycol.">
        <title>101 Dothideomycetes genomes: a test case for predicting lifestyles and emergence of pathogens.</title>
        <authorList>
            <person name="Haridas S."/>
            <person name="Albert R."/>
            <person name="Binder M."/>
            <person name="Bloem J."/>
            <person name="Labutti K."/>
            <person name="Salamov A."/>
            <person name="Andreopoulos B."/>
            <person name="Baker S."/>
            <person name="Barry K."/>
            <person name="Bills G."/>
            <person name="Bluhm B."/>
            <person name="Cannon C."/>
            <person name="Castanera R."/>
            <person name="Culley D."/>
            <person name="Daum C."/>
            <person name="Ezra D."/>
            <person name="Gonzalez J."/>
            <person name="Henrissat B."/>
            <person name="Kuo A."/>
            <person name="Liang C."/>
            <person name="Lipzen A."/>
            <person name="Lutzoni F."/>
            <person name="Magnuson J."/>
            <person name="Mondo S."/>
            <person name="Nolan M."/>
            <person name="Ohm R."/>
            <person name="Pangilinan J."/>
            <person name="Park H.-J."/>
            <person name="Ramirez L."/>
            <person name="Alfaro M."/>
            <person name="Sun H."/>
            <person name="Tritt A."/>
            <person name="Yoshinaga Y."/>
            <person name="Zwiers L.-H."/>
            <person name="Turgeon B."/>
            <person name="Goodwin S."/>
            <person name="Spatafora J."/>
            <person name="Crous P."/>
            <person name="Grigoriev I."/>
        </authorList>
    </citation>
    <scope>NUCLEOTIDE SEQUENCE</scope>
    <source>
        <strain evidence="2 4">CBS 304.34</strain>
    </source>
</reference>
<dbReference type="AlphaFoldDB" id="A0A6A6Y197"/>
<reference evidence="4" key="3">
    <citation type="submission" date="2025-04" db="UniProtKB">
        <authorList>
            <consortium name="RefSeq"/>
        </authorList>
    </citation>
    <scope>IDENTIFICATION</scope>
    <source>
        <strain evidence="4">CBS 304.34</strain>
    </source>
</reference>
<name>A0A6A6Y197_9PEZI</name>
<dbReference type="EMBL" id="MU003727">
    <property type="protein sequence ID" value="KAF2801784.1"/>
    <property type="molecule type" value="Genomic_DNA"/>
</dbReference>
<evidence type="ECO:0000256" key="1">
    <source>
        <dbReference type="SAM" id="MobiDB-lite"/>
    </source>
</evidence>
<dbReference type="InterPro" id="IPR046347">
    <property type="entry name" value="bZIP_sf"/>
</dbReference>
<keyword evidence="3" id="KW-1185">Reference proteome</keyword>
<feature type="non-terminal residue" evidence="2">
    <location>
        <position position="95"/>
    </location>
</feature>
<dbReference type="GeneID" id="54455540"/>
<feature type="non-terminal residue" evidence="2">
    <location>
        <position position="1"/>
    </location>
</feature>
<dbReference type="RefSeq" id="XP_033568748.1">
    <property type="nucleotide sequence ID" value="XM_033714647.1"/>
</dbReference>
<reference evidence="4" key="2">
    <citation type="submission" date="2020-04" db="EMBL/GenBank/DDBJ databases">
        <authorList>
            <consortium name="NCBI Genome Project"/>
        </authorList>
    </citation>
    <scope>NUCLEOTIDE SEQUENCE</scope>
    <source>
        <strain evidence="4">CBS 304.34</strain>
    </source>
</reference>
<sequence>PGAERTPSKAGTRKVTALTAAQLERKRASDREAQRAIRQRTNDHIESLERRIAELSSTHEADSALVLTELTRRNKELENEKAMLQTRLSDALVSL</sequence>
<dbReference type="Gene3D" id="1.20.5.170">
    <property type="match status" value="1"/>
</dbReference>
<feature type="compositionally biased region" description="Basic and acidic residues" evidence="1">
    <location>
        <begin position="23"/>
        <end position="39"/>
    </location>
</feature>
<dbReference type="PANTHER" id="PTHR37012">
    <property type="entry name" value="B-ZIP TRANSCRIPTION FACTOR (EUROFUNG)-RELATED"/>
    <property type="match status" value="1"/>
</dbReference>
<protein>
    <recommendedName>
        <fullName evidence="5">BZIP domain-containing protein</fullName>
    </recommendedName>
</protein>
<dbReference type="Proteomes" id="UP000504636">
    <property type="component" value="Unplaced"/>
</dbReference>
<feature type="region of interest" description="Disordered" evidence="1">
    <location>
        <begin position="1"/>
        <end position="39"/>
    </location>
</feature>
<dbReference type="OrthoDB" id="3535998at2759"/>
<evidence type="ECO:0000313" key="3">
    <source>
        <dbReference type="Proteomes" id="UP000504636"/>
    </source>
</evidence>